<sequence length="91" mass="9963">MVLRRFSCLIITMCKALIRSKRSVRSIASKTIQSLTPLETTISSVVSNTIPPPVLSTPIASPFIANVRCLTILMILWFSVKVAVTGFTLLV</sequence>
<evidence type="ECO:0000313" key="1">
    <source>
        <dbReference type="EMBL" id="MBA0633988.1"/>
    </source>
</evidence>
<protein>
    <submittedName>
        <fullName evidence="1">Uncharacterized protein</fullName>
    </submittedName>
</protein>
<keyword evidence="2" id="KW-1185">Reference proteome</keyword>
<dbReference type="EMBL" id="JABFAC010236567">
    <property type="protein sequence ID" value="MBA0633988.1"/>
    <property type="molecule type" value="Genomic_DNA"/>
</dbReference>
<dbReference type="AlphaFoldDB" id="A0A7J8T6I2"/>
<dbReference type="Proteomes" id="UP000593561">
    <property type="component" value="Unassembled WGS sequence"/>
</dbReference>
<proteinExistence type="predicted"/>
<accession>A0A7J8T6I2</accession>
<name>A0A7J8T6I2_GOSDV</name>
<gene>
    <name evidence="1" type="ORF">Godav_024513</name>
</gene>
<evidence type="ECO:0000313" key="2">
    <source>
        <dbReference type="Proteomes" id="UP000593561"/>
    </source>
</evidence>
<comment type="caution">
    <text evidence="1">The sequence shown here is derived from an EMBL/GenBank/DDBJ whole genome shotgun (WGS) entry which is preliminary data.</text>
</comment>
<organism evidence="1 2">
    <name type="scientific">Gossypium davidsonii</name>
    <name type="common">Davidson's cotton</name>
    <name type="synonym">Gossypium klotzschianum subsp. davidsonii</name>
    <dbReference type="NCBI Taxonomy" id="34287"/>
    <lineage>
        <taxon>Eukaryota</taxon>
        <taxon>Viridiplantae</taxon>
        <taxon>Streptophyta</taxon>
        <taxon>Embryophyta</taxon>
        <taxon>Tracheophyta</taxon>
        <taxon>Spermatophyta</taxon>
        <taxon>Magnoliopsida</taxon>
        <taxon>eudicotyledons</taxon>
        <taxon>Gunneridae</taxon>
        <taxon>Pentapetalae</taxon>
        <taxon>rosids</taxon>
        <taxon>malvids</taxon>
        <taxon>Malvales</taxon>
        <taxon>Malvaceae</taxon>
        <taxon>Malvoideae</taxon>
        <taxon>Gossypium</taxon>
    </lineage>
</organism>
<reference evidence="1 2" key="1">
    <citation type="journal article" date="2019" name="Genome Biol. Evol.">
        <title>Insights into the evolution of the New World diploid cottons (Gossypium, subgenus Houzingenia) based on genome sequencing.</title>
        <authorList>
            <person name="Grover C.E."/>
            <person name="Arick M.A. 2nd"/>
            <person name="Thrash A."/>
            <person name="Conover J.L."/>
            <person name="Sanders W.S."/>
            <person name="Peterson D.G."/>
            <person name="Frelichowski J.E."/>
            <person name="Scheffler J.A."/>
            <person name="Scheffler B.E."/>
            <person name="Wendel J.F."/>
        </authorList>
    </citation>
    <scope>NUCLEOTIDE SEQUENCE [LARGE SCALE GENOMIC DNA]</scope>
    <source>
        <strain evidence="1">27</strain>
        <tissue evidence="1">Leaf</tissue>
    </source>
</reference>